<dbReference type="EMBL" id="RBWV01000014">
    <property type="protein sequence ID" value="RKS71273.1"/>
    <property type="molecule type" value="Genomic_DNA"/>
</dbReference>
<accession>A0A420XLI2</accession>
<comment type="catalytic activity">
    <reaction evidence="9 10 11">
        <text>2-[(2R,5Z)-2-carboxy-4-methylthiazol-5(2H)-ylidene]ethyl phosphate + 4-amino-2-methyl-5-(diphosphooxymethyl)pyrimidine + 2 H(+) = thiamine phosphate + CO2 + diphosphate</text>
        <dbReference type="Rhea" id="RHEA:47844"/>
        <dbReference type="ChEBI" id="CHEBI:15378"/>
        <dbReference type="ChEBI" id="CHEBI:16526"/>
        <dbReference type="ChEBI" id="CHEBI:33019"/>
        <dbReference type="ChEBI" id="CHEBI:37575"/>
        <dbReference type="ChEBI" id="CHEBI:57841"/>
        <dbReference type="ChEBI" id="CHEBI:62899"/>
        <dbReference type="EC" id="2.5.1.3"/>
    </reaction>
</comment>
<dbReference type="Proteomes" id="UP000281955">
    <property type="component" value="Unassembled WGS sequence"/>
</dbReference>
<evidence type="ECO:0000313" key="14">
    <source>
        <dbReference type="EMBL" id="RKS71273.1"/>
    </source>
</evidence>
<evidence type="ECO:0000256" key="5">
    <source>
        <dbReference type="ARBA" id="ARBA00022842"/>
    </source>
</evidence>
<dbReference type="InterPro" id="IPR034291">
    <property type="entry name" value="TMP_synthase"/>
</dbReference>
<feature type="binding site" evidence="10">
    <location>
        <position position="69"/>
    </location>
    <ligand>
        <name>4-amino-2-methyl-5-(diphosphooxymethyl)pyrimidine</name>
        <dbReference type="ChEBI" id="CHEBI:57841"/>
    </ligand>
</feature>
<gene>
    <name evidence="10" type="primary">thiE</name>
    <name evidence="14" type="ORF">CLV35_3069</name>
</gene>
<comment type="pathway">
    <text evidence="2 10 12">Cofactor biosynthesis; thiamine diphosphate biosynthesis; thiamine phosphate from 4-amino-2-methyl-5-diphosphomethylpyrimidine and 4-methyl-5-(2-phosphoethyl)-thiazole: step 1/1.</text>
</comment>
<dbReference type="InterPro" id="IPR013785">
    <property type="entry name" value="Aldolase_TIM"/>
</dbReference>
<dbReference type="EC" id="2.5.1.3" evidence="10"/>
<evidence type="ECO:0000256" key="2">
    <source>
        <dbReference type="ARBA" id="ARBA00005165"/>
    </source>
</evidence>
<keyword evidence="3 10" id="KW-0808">Transferase</keyword>
<comment type="catalytic activity">
    <reaction evidence="7 10 11">
        <text>4-methyl-5-(2-phosphooxyethyl)-thiazole + 4-amino-2-methyl-5-(diphosphooxymethyl)pyrimidine + H(+) = thiamine phosphate + diphosphate</text>
        <dbReference type="Rhea" id="RHEA:22328"/>
        <dbReference type="ChEBI" id="CHEBI:15378"/>
        <dbReference type="ChEBI" id="CHEBI:33019"/>
        <dbReference type="ChEBI" id="CHEBI:37575"/>
        <dbReference type="ChEBI" id="CHEBI:57841"/>
        <dbReference type="ChEBI" id="CHEBI:58296"/>
        <dbReference type="EC" id="2.5.1.3"/>
    </reaction>
</comment>
<dbReference type="Gene3D" id="3.20.20.70">
    <property type="entry name" value="Aldolase class I"/>
    <property type="match status" value="1"/>
</dbReference>
<evidence type="ECO:0000256" key="6">
    <source>
        <dbReference type="ARBA" id="ARBA00022977"/>
    </source>
</evidence>
<dbReference type="AlphaFoldDB" id="A0A420XLI2"/>
<dbReference type="GO" id="GO:0009228">
    <property type="term" value="P:thiamine biosynthetic process"/>
    <property type="evidence" value="ECO:0007669"/>
    <property type="project" value="UniProtKB-KW"/>
</dbReference>
<comment type="catalytic activity">
    <reaction evidence="8 10 11">
        <text>2-(2-carboxy-4-methylthiazol-5-yl)ethyl phosphate + 4-amino-2-methyl-5-(diphosphooxymethyl)pyrimidine + 2 H(+) = thiamine phosphate + CO2 + diphosphate</text>
        <dbReference type="Rhea" id="RHEA:47848"/>
        <dbReference type="ChEBI" id="CHEBI:15378"/>
        <dbReference type="ChEBI" id="CHEBI:16526"/>
        <dbReference type="ChEBI" id="CHEBI:33019"/>
        <dbReference type="ChEBI" id="CHEBI:37575"/>
        <dbReference type="ChEBI" id="CHEBI:57841"/>
        <dbReference type="ChEBI" id="CHEBI:62890"/>
        <dbReference type="EC" id="2.5.1.3"/>
    </reaction>
</comment>
<keyword evidence="5 10" id="KW-0460">Magnesium</keyword>
<evidence type="ECO:0000256" key="11">
    <source>
        <dbReference type="RuleBase" id="RU003826"/>
    </source>
</evidence>
<protein>
    <recommendedName>
        <fullName evidence="10">Thiamine-phosphate synthase</fullName>
        <shortName evidence="10">TP synthase</shortName>
        <shortName evidence="10">TPS</shortName>
        <ecNumber evidence="10">2.5.1.3</ecNumber>
    </recommendedName>
    <alternativeName>
        <fullName evidence="10">Thiamine-phosphate pyrophosphorylase</fullName>
        <shortName evidence="10">TMP pyrophosphorylase</shortName>
        <shortName evidence="10">TMP-PPase</shortName>
    </alternativeName>
</protein>
<evidence type="ECO:0000259" key="13">
    <source>
        <dbReference type="Pfam" id="PF02581"/>
    </source>
</evidence>
<evidence type="ECO:0000256" key="12">
    <source>
        <dbReference type="RuleBase" id="RU004253"/>
    </source>
</evidence>
<evidence type="ECO:0000256" key="1">
    <source>
        <dbReference type="ARBA" id="ARBA00003814"/>
    </source>
</evidence>
<dbReference type="PANTHER" id="PTHR20857">
    <property type="entry name" value="THIAMINE-PHOSPHATE PYROPHOSPHORYLASE"/>
    <property type="match status" value="1"/>
</dbReference>
<evidence type="ECO:0000256" key="3">
    <source>
        <dbReference type="ARBA" id="ARBA00022679"/>
    </source>
</evidence>
<evidence type="ECO:0000256" key="8">
    <source>
        <dbReference type="ARBA" id="ARBA00047851"/>
    </source>
</evidence>
<feature type="binding site" evidence="10">
    <location>
        <begin position="37"/>
        <end position="41"/>
    </location>
    <ligand>
        <name>4-amino-2-methyl-5-(diphosphooxymethyl)pyrimidine</name>
        <dbReference type="ChEBI" id="CHEBI:57841"/>
    </ligand>
</feature>
<evidence type="ECO:0000256" key="4">
    <source>
        <dbReference type="ARBA" id="ARBA00022723"/>
    </source>
</evidence>
<dbReference type="InParanoid" id="A0A420XLI2"/>
<dbReference type="CDD" id="cd00564">
    <property type="entry name" value="TMP_TenI"/>
    <property type="match status" value="1"/>
</dbReference>
<feature type="binding site" evidence="10">
    <location>
        <position position="136"/>
    </location>
    <ligand>
        <name>4-amino-2-methyl-5-(diphosphooxymethyl)pyrimidine</name>
        <dbReference type="ChEBI" id="CHEBI:57841"/>
    </ligand>
</feature>
<dbReference type="UniPathway" id="UPA00060">
    <property type="reaction ID" value="UER00141"/>
</dbReference>
<proteinExistence type="inferred from homology"/>
<dbReference type="GO" id="GO:0005737">
    <property type="term" value="C:cytoplasm"/>
    <property type="evidence" value="ECO:0007669"/>
    <property type="project" value="TreeGrafter"/>
</dbReference>
<dbReference type="InterPro" id="IPR036206">
    <property type="entry name" value="ThiamineP_synth_sf"/>
</dbReference>
<dbReference type="FunCoup" id="A0A420XLI2">
    <property type="interactions" value="128"/>
</dbReference>
<feature type="binding site" evidence="10">
    <location>
        <position position="70"/>
    </location>
    <ligand>
        <name>Mg(2+)</name>
        <dbReference type="ChEBI" id="CHEBI:18420"/>
    </ligand>
</feature>
<comment type="similarity">
    <text evidence="10 11">Belongs to the thiamine-phosphate synthase family.</text>
</comment>
<keyword evidence="6 10" id="KW-0784">Thiamine biosynthesis</keyword>
<dbReference type="RefSeq" id="WP_121194367.1">
    <property type="nucleotide sequence ID" value="NZ_RBWV01000014.1"/>
</dbReference>
<reference evidence="14 15" key="1">
    <citation type="submission" date="2018-10" db="EMBL/GenBank/DDBJ databases">
        <title>Genomic Encyclopedia of Archaeal and Bacterial Type Strains, Phase II (KMG-II): from individual species to whole genera.</title>
        <authorList>
            <person name="Goeker M."/>
        </authorList>
    </citation>
    <scope>NUCLEOTIDE SEQUENCE [LARGE SCALE GENOMIC DNA]</scope>
    <source>
        <strain evidence="14 15">RP-AC37</strain>
    </source>
</reference>
<dbReference type="GO" id="GO:0009229">
    <property type="term" value="P:thiamine diphosphate biosynthetic process"/>
    <property type="evidence" value="ECO:0007669"/>
    <property type="project" value="UniProtKB-UniRule"/>
</dbReference>
<evidence type="ECO:0000256" key="7">
    <source>
        <dbReference type="ARBA" id="ARBA00047334"/>
    </source>
</evidence>
<dbReference type="InterPro" id="IPR022998">
    <property type="entry name" value="ThiamineP_synth_TenI"/>
</dbReference>
<feature type="binding site" evidence="10">
    <location>
        <position position="162"/>
    </location>
    <ligand>
        <name>2-[(2R,5Z)-2-carboxy-4-methylthiazol-5(2H)-ylidene]ethyl phosphate</name>
        <dbReference type="ChEBI" id="CHEBI:62899"/>
    </ligand>
</feature>
<feature type="binding site" evidence="10">
    <location>
        <position position="88"/>
    </location>
    <ligand>
        <name>Mg(2+)</name>
        <dbReference type="ChEBI" id="CHEBI:18420"/>
    </ligand>
</feature>
<name>A0A420XLI2_9ACTN</name>
<evidence type="ECO:0000313" key="15">
    <source>
        <dbReference type="Proteomes" id="UP000281955"/>
    </source>
</evidence>
<comment type="cofactor">
    <cofactor evidence="10">
        <name>Mg(2+)</name>
        <dbReference type="ChEBI" id="CHEBI:18420"/>
    </cofactor>
    <text evidence="10">Binds 1 Mg(2+) ion per subunit.</text>
</comment>
<dbReference type="Pfam" id="PF02581">
    <property type="entry name" value="TMP-TENI"/>
    <property type="match status" value="1"/>
</dbReference>
<dbReference type="GO" id="GO:0004789">
    <property type="term" value="F:thiamine-phosphate diphosphorylase activity"/>
    <property type="evidence" value="ECO:0007669"/>
    <property type="project" value="UniProtKB-UniRule"/>
</dbReference>
<dbReference type="PANTHER" id="PTHR20857:SF15">
    <property type="entry name" value="THIAMINE-PHOSPHATE SYNTHASE"/>
    <property type="match status" value="1"/>
</dbReference>
<dbReference type="SUPFAM" id="SSF51391">
    <property type="entry name" value="Thiamin phosphate synthase"/>
    <property type="match status" value="1"/>
</dbReference>
<evidence type="ECO:0000256" key="10">
    <source>
        <dbReference type="HAMAP-Rule" id="MF_00097"/>
    </source>
</evidence>
<feature type="binding site" evidence="10">
    <location>
        <begin position="182"/>
        <end position="183"/>
    </location>
    <ligand>
        <name>2-[(2R,5Z)-2-carboxy-4-methylthiazol-5(2H)-ylidene]ethyl phosphate</name>
        <dbReference type="ChEBI" id="CHEBI:62899"/>
    </ligand>
</feature>
<comment type="function">
    <text evidence="1 10">Condenses 4-methyl-5-(beta-hydroxyethyl)thiazole monophosphate (THZ-P) and 2-methyl-4-amino-5-hydroxymethyl pyrimidine pyrophosphate (HMP-PP) to form thiamine monophosphate (TMP).</text>
</comment>
<dbReference type="OrthoDB" id="3243336at2"/>
<sequence length="210" mass="21146">MTADLRVYLVTDPALGGERPLEATVEAAVVGGVTAVQLRHKGASPSELFVEARRLLQVLDGTGVPLLVNDSLPVATELGLGLHVGRADPDPVLARQVLGRDVVIGMSLYGGRRLADDERSALDYTAVGPVWATSTKSDAGGAVGTGAIGATDRSRPVVAIGGIDPDRARQAVAAGASGVAVVSAVMAAADPRAAAAALRAAVDEALAARS</sequence>
<dbReference type="NCBIfam" id="TIGR00693">
    <property type="entry name" value="thiE"/>
    <property type="match status" value="1"/>
</dbReference>
<feature type="binding site" evidence="10">
    <location>
        <begin position="133"/>
        <end position="135"/>
    </location>
    <ligand>
        <name>2-[(2R,5Z)-2-carboxy-4-methylthiazol-5(2H)-ylidene]ethyl phosphate</name>
        <dbReference type="ChEBI" id="CHEBI:62899"/>
    </ligand>
</feature>
<evidence type="ECO:0000256" key="9">
    <source>
        <dbReference type="ARBA" id="ARBA00047883"/>
    </source>
</evidence>
<dbReference type="GO" id="GO:0000287">
    <property type="term" value="F:magnesium ion binding"/>
    <property type="evidence" value="ECO:0007669"/>
    <property type="project" value="UniProtKB-UniRule"/>
</dbReference>
<feature type="binding site" evidence="10">
    <location>
        <position position="107"/>
    </location>
    <ligand>
        <name>4-amino-2-methyl-5-(diphosphooxymethyl)pyrimidine</name>
        <dbReference type="ChEBI" id="CHEBI:57841"/>
    </ligand>
</feature>
<keyword evidence="4 10" id="KW-0479">Metal-binding</keyword>
<comment type="caution">
    <text evidence="14">The sequence shown here is derived from an EMBL/GenBank/DDBJ whole genome shotgun (WGS) entry which is preliminary data.</text>
</comment>
<dbReference type="HAMAP" id="MF_00097">
    <property type="entry name" value="TMP_synthase"/>
    <property type="match status" value="1"/>
</dbReference>
<feature type="domain" description="Thiamine phosphate synthase/TenI" evidence="13">
    <location>
        <begin position="7"/>
        <end position="185"/>
    </location>
</feature>
<keyword evidence="15" id="KW-1185">Reference proteome</keyword>
<organism evidence="14 15">
    <name type="scientific">Motilibacter peucedani</name>
    <dbReference type="NCBI Taxonomy" id="598650"/>
    <lineage>
        <taxon>Bacteria</taxon>
        <taxon>Bacillati</taxon>
        <taxon>Actinomycetota</taxon>
        <taxon>Actinomycetes</taxon>
        <taxon>Motilibacterales</taxon>
        <taxon>Motilibacteraceae</taxon>
        <taxon>Motilibacter</taxon>
    </lineage>
</organism>